<dbReference type="Proteomes" id="UP001439008">
    <property type="component" value="Unassembled WGS sequence"/>
</dbReference>
<reference evidence="1 2" key="1">
    <citation type="journal article" date="2024" name="BMC Biol.">
        <title>Comparative genomics of Ascetosporea gives new insight into the evolutionary basis for animal parasitism in Rhizaria.</title>
        <authorList>
            <person name="Hiltunen Thoren M."/>
            <person name="Onut-Brannstrom I."/>
            <person name="Alfjorden A."/>
            <person name="Peckova H."/>
            <person name="Swords F."/>
            <person name="Hooper C."/>
            <person name="Holzer A.S."/>
            <person name="Bass D."/>
            <person name="Burki F."/>
        </authorList>
    </citation>
    <scope>NUCLEOTIDE SEQUENCE [LARGE SCALE GENOMIC DNA]</scope>
    <source>
        <strain evidence="1">20-A016</strain>
    </source>
</reference>
<evidence type="ECO:0000313" key="2">
    <source>
        <dbReference type="Proteomes" id="UP001439008"/>
    </source>
</evidence>
<accession>A0ABV2AJB5</accession>
<sequence length="439" mass="52016">MHLMSFNESLLDCMKIKIMLIKDENCPIELFDEKISFLPKKIKIKSGILVNNSKNIEEKEIFIKYIYDFNGEKIETFDSLFEEFNGTIIFTTEEKELDREKIIGVGMNVTIGIDKTDFYRQISKLILQIFEDFNNFIKTKNKNSNEINNKNIKNIVKLGQIYLFNNLVKSAKEKFKEAKESLNIKDFDKTIKINELIICTEYLNFEKEGTDKNSEAIDKLEQNLDLAKYTNAKIETRLSLRLKISDLYLKLNDKIGALNAVSKIDFGLIDNKQLKNFMLKIAKICEKIGFYRKKTFYLLKWTNLYKFDEQLGKNYFFYKNFADFYKIDFGSIKKMKPMSYQIERKIIDLLIGVCAEMKNYENLVLYLLYKMQYFHSRLSQEEQNEDKKILIKISQKILPEKRFDMTGLLQIDRISPIYPTESKFRVADKEMQNFELKKS</sequence>
<gene>
    <name evidence="1" type="ORF">MHBO_001503</name>
</gene>
<protein>
    <submittedName>
        <fullName evidence="1">Uncharacterized protein</fullName>
    </submittedName>
</protein>
<evidence type="ECO:0000313" key="1">
    <source>
        <dbReference type="EMBL" id="MES1919722.1"/>
    </source>
</evidence>
<comment type="caution">
    <text evidence="1">The sequence shown here is derived from an EMBL/GenBank/DDBJ whole genome shotgun (WGS) entry which is preliminary data.</text>
</comment>
<name>A0ABV2AJB5_9EUKA</name>
<dbReference type="EMBL" id="JBDODL010000379">
    <property type="protein sequence ID" value="MES1919722.1"/>
    <property type="molecule type" value="Genomic_DNA"/>
</dbReference>
<proteinExistence type="predicted"/>
<organism evidence="1 2">
    <name type="scientific">Bonamia ostreae</name>
    <dbReference type="NCBI Taxonomy" id="126728"/>
    <lineage>
        <taxon>Eukaryota</taxon>
        <taxon>Sar</taxon>
        <taxon>Rhizaria</taxon>
        <taxon>Endomyxa</taxon>
        <taxon>Ascetosporea</taxon>
        <taxon>Haplosporida</taxon>
        <taxon>Bonamia</taxon>
    </lineage>
</organism>
<keyword evidence="2" id="KW-1185">Reference proteome</keyword>
<feature type="non-terminal residue" evidence="1">
    <location>
        <position position="439"/>
    </location>
</feature>